<name>A0A6J5NDL6_9CAUD</name>
<evidence type="ECO:0008006" key="5">
    <source>
        <dbReference type="Google" id="ProtNLM"/>
    </source>
</evidence>
<dbReference type="EMBL" id="LR796369">
    <property type="protein sequence ID" value="CAB4139921.1"/>
    <property type="molecule type" value="Genomic_DNA"/>
</dbReference>
<feature type="transmembrane region" description="Helical" evidence="1">
    <location>
        <begin position="31"/>
        <end position="50"/>
    </location>
</feature>
<keyword evidence="1" id="KW-0812">Transmembrane</keyword>
<dbReference type="InterPro" id="IPR058159">
    <property type="entry name" value="Phage_holin_10"/>
</dbReference>
<dbReference type="EMBL" id="LR796646">
    <property type="protein sequence ID" value="CAB4156963.1"/>
    <property type="molecule type" value="Genomic_DNA"/>
</dbReference>
<evidence type="ECO:0000313" key="4">
    <source>
        <dbReference type="EMBL" id="CAB4156963.1"/>
    </source>
</evidence>
<keyword evidence="1" id="KW-1133">Transmembrane helix</keyword>
<accession>A0A6J5NDL6</accession>
<sequence>MNATVISALTRHILTAVGGGFFAAWGLDGESVDAVIGAAATLIGVAWSVYDKKK</sequence>
<gene>
    <name evidence="2" type="ORF">UFOVP356_15</name>
    <name evidence="3" type="ORF">UFOVP408_20</name>
    <name evidence="4" type="ORF">UFOVP676_53</name>
</gene>
<organism evidence="4">
    <name type="scientific">uncultured Caudovirales phage</name>
    <dbReference type="NCBI Taxonomy" id="2100421"/>
    <lineage>
        <taxon>Viruses</taxon>
        <taxon>Duplodnaviria</taxon>
        <taxon>Heunggongvirae</taxon>
        <taxon>Uroviricota</taxon>
        <taxon>Caudoviricetes</taxon>
        <taxon>Peduoviridae</taxon>
        <taxon>Maltschvirus</taxon>
        <taxon>Maltschvirus maltsch</taxon>
    </lineage>
</organism>
<evidence type="ECO:0000256" key="1">
    <source>
        <dbReference type="SAM" id="Phobius"/>
    </source>
</evidence>
<reference evidence="4" key="1">
    <citation type="submission" date="2020-04" db="EMBL/GenBank/DDBJ databases">
        <authorList>
            <person name="Chiriac C."/>
            <person name="Salcher M."/>
            <person name="Ghai R."/>
            <person name="Kavagutti S V."/>
        </authorList>
    </citation>
    <scope>NUCLEOTIDE SEQUENCE</scope>
</reference>
<evidence type="ECO:0000313" key="2">
    <source>
        <dbReference type="EMBL" id="CAB4139921.1"/>
    </source>
</evidence>
<proteinExistence type="predicted"/>
<keyword evidence="1" id="KW-0472">Membrane</keyword>
<dbReference type="Pfam" id="PF23987">
    <property type="entry name" value="Phage_holin_10"/>
    <property type="match status" value="1"/>
</dbReference>
<evidence type="ECO:0000313" key="3">
    <source>
        <dbReference type="EMBL" id="CAB4140378.1"/>
    </source>
</evidence>
<protein>
    <recommendedName>
        <fullName evidence="5">Holin</fullName>
    </recommendedName>
</protein>
<dbReference type="EMBL" id="LR796373">
    <property type="protein sequence ID" value="CAB4140378.1"/>
    <property type="molecule type" value="Genomic_DNA"/>
</dbReference>